<dbReference type="EMBL" id="KL596832">
    <property type="protein sequence ID" value="KER23849.1"/>
    <property type="molecule type" value="Genomic_DNA"/>
</dbReference>
<dbReference type="AlphaFoldDB" id="A0A075A8N0"/>
<proteinExistence type="predicted"/>
<dbReference type="RefSeq" id="XP_009172395.1">
    <property type="nucleotide sequence ID" value="XM_009174131.1"/>
</dbReference>
<protein>
    <submittedName>
        <fullName evidence="2">Uncharacterized protein</fullName>
    </submittedName>
</protein>
<accession>A0A075A8N0</accession>
<reference evidence="2 3" key="1">
    <citation type="submission" date="2013-11" db="EMBL/GenBank/DDBJ databases">
        <title>Opisthorchis viverrini - life in the bile duct.</title>
        <authorList>
            <person name="Young N.D."/>
            <person name="Nagarajan N."/>
            <person name="Lin S.J."/>
            <person name="Korhonen P.K."/>
            <person name="Jex A.R."/>
            <person name="Hall R.S."/>
            <person name="Safavi-Hemami H."/>
            <person name="Kaewkong W."/>
            <person name="Bertrand D."/>
            <person name="Gao S."/>
            <person name="Seet Q."/>
            <person name="Wongkham S."/>
            <person name="Teh B.T."/>
            <person name="Wongkham C."/>
            <person name="Intapan P.M."/>
            <person name="Maleewong W."/>
            <person name="Yang X."/>
            <person name="Hu M."/>
            <person name="Wang Z."/>
            <person name="Hofmann A."/>
            <person name="Sternberg P.W."/>
            <person name="Tan P."/>
            <person name="Wang J."/>
            <person name="Gasser R.B."/>
        </authorList>
    </citation>
    <scope>NUCLEOTIDE SEQUENCE [LARGE SCALE GENOMIC DNA]</scope>
</reference>
<feature type="region of interest" description="Disordered" evidence="1">
    <location>
        <begin position="1"/>
        <end position="24"/>
    </location>
</feature>
<evidence type="ECO:0000256" key="1">
    <source>
        <dbReference type="SAM" id="MobiDB-lite"/>
    </source>
</evidence>
<keyword evidence="3" id="KW-1185">Reference proteome</keyword>
<evidence type="ECO:0000313" key="3">
    <source>
        <dbReference type="Proteomes" id="UP000054324"/>
    </source>
</evidence>
<dbReference type="KEGG" id="ovi:T265_08355"/>
<dbReference type="Proteomes" id="UP000054324">
    <property type="component" value="Unassembled WGS sequence"/>
</dbReference>
<dbReference type="CTD" id="20322534"/>
<dbReference type="GeneID" id="20322534"/>
<name>A0A075A8N0_OPIVI</name>
<organism evidence="2 3">
    <name type="scientific">Opisthorchis viverrini</name>
    <name type="common">Southeast Asian liver fluke</name>
    <dbReference type="NCBI Taxonomy" id="6198"/>
    <lineage>
        <taxon>Eukaryota</taxon>
        <taxon>Metazoa</taxon>
        <taxon>Spiralia</taxon>
        <taxon>Lophotrochozoa</taxon>
        <taxon>Platyhelminthes</taxon>
        <taxon>Trematoda</taxon>
        <taxon>Digenea</taxon>
        <taxon>Opisthorchiida</taxon>
        <taxon>Opisthorchiata</taxon>
        <taxon>Opisthorchiidae</taxon>
        <taxon>Opisthorchis</taxon>
    </lineage>
</organism>
<evidence type="ECO:0000313" key="2">
    <source>
        <dbReference type="EMBL" id="KER23849.1"/>
    </source>
</evidence>
<gene>
    <name evidence="2" type="ORF">T265_08355</name>
</gene>
<sequence length="369" mass="41246">MERRLQPAINNGSPVRDSDPSPPSHLTDDLHLVLFNEGGEVLLNDLTTIFQKVLNRNRIPVKRSSWTIIPVFKNGARRHAETAGANLVSVASKVPCGIILHRLSEILSETNYNLQPEVRRSSQAVGTPAVMVASSSSVSLNSQWRAPPNKPSCSTPETWNNEKIIMGKIESETFNFKLLFVYRFLWNNSTADQFTHLYKPHTVHVPASTHHLVTFDMHIFYMHMRDLHLVKFSFVDRSVAPGVSSSGQIIFVRWSQTRSNSAQVKGSADVGLRSVLSGFEFNKIWTTATSRMGLAILCSEIDGVSQPRRKNSNVTHLKSDAFIKNMTEQLVGPQRPCPNDFKPWKIGQVLNKGLANVKSPNVTSYSCQL</sequence>